<feature type="transmembrane region" description="Helical" evidence="1">
    <location>
        <begin position="266"/>
        <end position="289"/>
    </location>
</feature>
<dbReference type="InParanoid" id="A7ATW4"/>
<name>A7ATW4_BABBO</name>
<keyword evidence="2" id="KW-0732">Signal</keyword>
<keyword evidence="4" id="KW-1185">Reference proteome</keyword>
<comment type="caution">
    <text evidence="3">The sequence shown here is derived from an EMBL/GenBank/DDBJ whole genome shotgun (WGS) entry which is preliminary data.</text>
</comment>
<protein>
    <submittedName>
        <fullName evidence="3">Membrane protein, putative</fullName>
    </submittedName>
</protein>
<feature type="chain" id="PRO_5002704858" evidence="2">
    <location>
        <begin position="23"/>
        <end position="358"/>
    </location>
</feature>
<feature type="transmembrane region" description="Helical" evidence="1">
    <location>
        <begin position="170"/>
        <end position="192"/>
    </location>
</feature>
<feature type="transmembrane region" description="Helical" evidence="1">
    <location>
        <begin position="130"/>
        <end position="158"/>
    </location>
</feature>
<feature type="transmembrane region" description="Helical" evidence="1">
    <location>
        <begin position="236"/>
        <end position="254"/>
    </location>
</feature>
<dbReference type="RefSeq" id="XP_001609943.1">
    <property type="nucleotide sequence ID" value="XM_001609893.1"/>
</dbReference>
<reference evidence="4" key="2">
    <citation type="journal article" date="2020" name="Data Brief">
        <title>Transcriptome dataset of Babesia bovis life stages within vertebrate and invertebrate hosts.</title>
        <authorList>
            <person name="Ueti M.W."/>
            <person name="Johnson W.C."/>
            <person name="Kappmeyer L.S."/>
            <person name="Herndon D.R."/>
            <person name="Mousel M.R."/>
            <person name="Reif K.E."/>
            <person name="Taus N.S."/>
            <person name="Ifeonu O.O."/>
            <person name="Silva J.C."/>
            <person name="Suarez C.E."/>
            <person name="Brayton K.A."/>
        </authorList>
    </citation>
    <scope>NUCLEOTIDE SEQUENCE [LARGE SCALE GENOMIC DNA]</scope>
</reference>
<proteinExistence type="predicted"/>
<keyword evidence="1" id="KW-1133">Transmembrane helix</keyword>
<sequence>MDTSSCTTIVLVLVWFYLCCQALASLESVLVSTVPLGLCLWQCKKAGYLVSPMTWDHWVLVLSLVLLQLVAVVLEKYEKLDWGPSRVAHGHKWAHPIYAISVVLVGILGGTLYCGWKCNLFCRPCCKSQYICYGSAVVVVLVVLTVLAVTASLVQFQVIGGSAGETEKPIIQYLGKIVVCCTQCYSMLVLWITVFRLPYTLPEVVVLIASALAVASMVALAVALRGKAVHYNNTEVYMCLAAHLVTLSITWYCLEYKATFCCPKEYVCLGVLTVVLLITLVAVVVVIVIDIGDVYGDEYKFDDVKYTLLGYSMVLMIPTLWYAYRCGLFKWCIPKKKGLKATDTAENTIPDSDIAKES</sequence>
<dbReference type="AlphaFoldDB" id="A7ATW4"/>
<evidence type="ECO:0000313" key="3">
    <source>
        <dbReference type="EMBL" id="EDO06375.1"/>
    </source>
</evidence>
<dbReference type="GeneID" id="5478172"/>
<evidence type="ECO:0000256" key="1">
    <source>
        <dbReference type="SAM" id="Phobius"/>
    </source>
</evidence>
<evidence type="ECO:0000313" key="4">
    <source>
        <dbReference type="Proteomes" id="UP000002173"/>
    </source>
</evidence>
<organism evidence="3 4">
    <name type="scientific">Babesia bovis</name>
    <dbReference type="NCBI Taxonomy" id="5865"/>
    <lineage>
        <taxon>Eukaryota</taxon>
        <taxon>Sar</taxon>
        <taxon>Alveolata</taxon>
        <taxon>Apicomplexa</taxon>
        <taxon>Aconoidasida</taxon>
        <taxon>Piroplasmida</taxon>
        <taxon>Babesiidae</taxon>
        <taxon>Babesia</taxon>
    </lineage>
</organism>
<feature type="transmembrane region" description="Helical" evidence="1">
    <location>
        <begin position="58"/>
        <end position="77"/>
    </location>
</feature>
<dbReference type="KEGG" id="bbo:BBOV_II004200"/>
<evidence type="ECO:0000256" key="2">
    <source>
        <dbReference type="SAM" id="SignalP"/>
    </source>
</evidence>
<dbReference type="EMBL" id="AAXT01000003">
    <property type="protein sequence ID" value="EDO06375.1"/>
    <property type="molecule type" value="Genomic_DNA"/>
</dbReference>
<feature type="transmembrane region" description="Helical" evidence="1">
    <location>
        <begin position="309"/>
        <end position="327"/>
    </location>
</feature>
<gene>
    <name evidence="3" type="ORF">BBOV_II004200</name>
</gene>
<dbReference type="VEuPathDB" id="PiroplasmaDB:BBOV_II004200"/>
<reference evidence="4" key="3">
    <citation type="journal article" date="2021" name="Int. J. Parasitol.">
        <title>Comparative analysis of gene expression between Babesia bovis blood stages and kinetes allowed by improved genome annotation.</title>
        <authorList>
            <person name="Ueti M.W."/>
            <person name="Johnson W.C."/>
            <person name="Kappmeyer L.S."/>
            <person name="Herndon D.R."/>
            <person name="Mousel M.R."/>
            <person name="Reif K.E."/>
            <person name="Taus N.S."/>
            <person name="Ifeonu O.O."/>
            <person name="Silva J.C."/>
            <person name="Suarez C.E."/>
            <person name="Brayton K.A."/>
        </authorList>
    </citation>
    <scope>NUCLEOTIDE SEQUENCE [LARGE SCALE GENOMIC DNA]</scope>
</reference>
<feature type="transmembrane region" description="Helical" evidence="1">
    <location>
        <begin position="204"/>
        <end position="224"/>
    </location>
</feature>
<keyword evidence="1" id="KW-0812">Transmembrane</keyword>
<accession>A7ATW4</accession>
<keyword evidence="1" id="KW-0472">Membrane</keyword>
<dbReference type="Proteomes" id="UP000002173">
    <property type="component" value="Unassembled WGS sequence"/>
</dbReference>
<feature type="signal peptide" evidence="2">
    <location>
        <begin position="1"/>
        <end position="22"/>
    </location>
</feature>
<feature type="transmembrane region" description="Helical" evidence="1">
    <location>
        <begin position="97"/>
        <end position="118"/>
    </location>
</feature>
<reference evidence="3 4" key="1">
    <citation type="journal article" date="2007" name="PLoS Pathog.">
        <title>Genome sequence of Babesia bovis and comparative analysis of apicomplexan hemoprotozoa.</title>
        <authorList>
            <person name="Brayton K.A."/>
            <person name="Lau A.O.T."/>
            <person name="Herndon D.R."/>
            <person name="Hannick L."/>
            <person name="Kappmeyer L.S."/>
            <person name="Berens S.J."/>
            <person name="Bidwell S.L."/>
            <person name="Brown W.C."/>
            <person name="Crabtree J."/>
            <person name="Fadrosh D."/>
            <person name="Feldblum T."/>
            <person name="Forberger H.A."/>
            <person name="Haas B.J."/>
            <person name="Howell J.M."/>
            <person name="Khouri H."/>
            <person name="Koo H."/>
            <person name="Mann D.J."/>
            <person name="Norimine J."/>
            <person name="Paulsen I.T."/>
            <person name="Radune D."/>
            <person name="Ren Q."/>
            <person name="Smith R.K. Jr."/>
            <person name="Suarez C.E."/>
            <person name="White O."/>
            <person name="Wortman J.R."/>
            <person name="Knowles D.P. Jr."/>
            <person name="McElwain T.F."/>
            <person name="Nene V.M."/>
        </authorList>
    </citation>
    <scope>NUCLEOTIDE SEQUENCE [LARGE SCALE GENOMIC DNA]</scope>
    <source>
        <strain evidence="3">T2Bo</strain>
    </source>
</reference>
<feature type="transmembrane region" description="Helical" evidence="1">
    <location>
        <begin position="12"/>
        <end position="38"/>
    </location>
</feature>